<organism evidence="1 2">
    <name type="scientific">Orchesella dallaii</name>
    <dbReference type="NCBI Taxonomy" id="48710"/>
    <lineage>
        <taxon>Eukaryota</taxon>
        <taxon>Metazoa</taxon>
        <taxon>Ecdysozoa</taxon>
        <taxon>Arthropoda</taxon>
        <taxon>Hexapoda</taxon>
        <taxon>Collembola</taxon>
        <taxon>Entomobryomorpha</taxon>
        <taxon>Entomobryoidea</taxon>
        <taxon>Orchesellidae</taxon>
        <taxon>Orchesellinae</taxon>
        <taxon>Orchesella</taxon>
    </lineage>
</organism>
<gene>
    <name evidence="1" type="ORF">ODALV1_LOCUS18633</name>
</gene>
<name>A0ABP1R4L4_9HEXA</name>
<proteinExistence type="predicted"/>
<accession>A0ABP1R4L4</accession>
<comment type="caution">
    <text evidence="1">The sequence shown here is derived from an EMBL/GenBank/DDBJ whole genome shotgun (WGS) entry which is preliminary data.</text>
</comment>
<reference evidence="1 2" key="1">
    <citation type="submission" date="2024-08" db="EMBL/GenBank/DDBJ databases">
        <authorList>
            <person name="Cucini C."/>
            <person name="Frati F."/>
        </authorList>
    </citation>
    <scope>NUCLEOTIDE SEQUENCE [LARGE SCALE GENOMIC DNA]</scope>
</reference>
<dbReference type="EMBL" id="CAXLJM020000061">
    <property type="protein sequence ID" value="CAL8119607.1"/>
    <property type="molecule type" value="Genomic_DNA"/>
</dbReference>
<evidence type="ECO:0000313" key="1">
    <source>
        <dbReference type="EMBL" id="CAL8119607.1"/>
    </source>
</evidence>
<evidence type="ECO:0000313" key="2">
    <source>
        <dbReference type="Proteomes" id="UP001642540"/>
    </source>
</evidence>
<keyword evidence="2" id="KW-1185">Reference proteome</keyword>
<dbReference type="Proteomes" id="UP001642540">
    <property type="component" value="Unassembled WGS sequence"/>
</dbReference>
<sequence length="483" mass="53418">MKDQEESRVDYLCEDAIALLQPVERRKEAIIMWFDLLDGSDKVYAGNDAQINLFRVGNGIKYFVGGYRSRNEFLFDEDCQPLAGTLVGGDNYQDALTVLKNCSKGQWMEFDFETGQVRNQNGNLGIAISLIDEINGRENEQDILFAGCDLRKAMLGGGVKGNPDKIRIRPRENCKYNFTAVLGDFTEIESAARSGAVTLLLGSSFKSVSATLDIYKTDSQTLQLVFLSTASSQVNIESMIQKDHHLFLNINKIGTGDSMAVTLNVLPEQPDHPIYFTETPSGSPDSILMLHLDSPPVFYHSLTEIDTKAARERSESTNTANFFDITGENWNVIGGDQDDQFILHSPHFTSINGKGGVDTLTLHKDIKSDVTIYLTNKIQFNNLEIVNGIPGQKMTVGTESSTKTVASMGGPDSKPDVVHVIAELCSQRELKIIVIGNTKVEIASEMGPPSQDNILHGYEVSLQVYLQGFCVCEMREREEKCAV</sequence>
<protein>
    <submittedName>
        <fullName evidence="1">Uncharacterized protein</fullName>
    </submittedName>
</protein>